<accession>A0ABN6PG83</accession>
<keyword evidence="2 6" id="KW-0489">Methyltransferase</keyword>
<dbReference type="Proteomes" id="UP000831817">
    <property type="component" value="Chromosome"/>
</dbReference>
<gene>
    <name evidence="6" type="ORF">MTTB_12860</name>
</gene>
<organism evidence="6 7">
    <name type="scientific">Methanothermobacter tenebrarum</name>
    <dbReference type="NCBI Taxonomy" id="680118"/>
    <lineage>
        <taxon>Archaea</taxon>
        <taxon>Methanobacteriati</taxon>
        <taxon>Methanobacteriota</taxon>
        <taxon>Methanomada group</taxon>
        <taxon>Methanobacteria</taxon>
        <taxon>Methanobacteriales</taxon>
        <taxon>Methanobacteriaceae</taxon>
        <taxon>Methanothermobacter</taxon>
    </lineage>
</organism>
<sequence>MKEERIKELENNIIVVFVEPETPGNIGFIARTMKNFGLKKLVLINPCKLDDEAYLHAMHATDILENSIKFKSLNEMLEEVSPDFIIGTTGVPGGSYKIARTPLRPEQFAKALNTKAKIAILFGREGNGLTNDEIGECDIIVSIPTSQEYPIMNVSHAAAIIFYEIFKERDYNLEGVEEASGLEKRLLVSDMEDIISSLGLPDHKRRVALRAFKNLIGRAFITGREAHTLKGIFRRIKNEL</sequence>
<evidence type="ECO:0000259" key="5">
    <source>
        <dbReference type="Pfam" id="PF00588"/>
    </source>
</evidence>
<dbReference type="RefSeq" id="WP_248564216.1">
    <property type="nucleotide sequence ID" value="NZ_AP025698.1"/>
</dbReference>
<dbReference type="Pfam" id="PF00588">
    <property type="entry name" value="SpoU_methylase"/>
    <property type="match status" value="1"/>
</dbReference>
<dbReference type="InterPro" id="IPR029026">
    <property type="entry name" value="tRNA_m1G_MTases_N"/>
</dbReference>
<evidence type="ECO:0000256" key="3">
    <source>
        <dbReference type="ARBA" id="ARBA00022679"/>
    </source>
</evidence>
<keyword evidence="4" id="KW-0949">S-adenosyl-L-methionine</keyword>
<dbReference type="EMBL" id="AP025698">
    <property type="protein sequence ID" value="BDH79907.1"/>
    <property type="molecule type" value="Genomic_DNA"/>
</dbReference>
<evidence type="ECO:0000256" key="2">
    <source>
        <dbReference type="ARBA" id="ARBA00022603"/>
    </source>
</evidence>
<dbReference type="InterPro" id="IPR001537">
    <property type="entry name" value="SpoU_MeTrfase"/>
</dbReference>
<dbReference type="PIRSF" id="PIRSF004808">
    <property type="entry name" value="LasT"/>
    <property type="match status" value="1"/>
</dbReference>
<dbReference type="NCBIfam" id="TIGR00050">
    <property type="entry name" value="rRNA_methyl_1"/>
    <property type="match status" value="1"/>
</dbReference>
<dbReference type="GeneID" id="71965815"/>
<dbReference type="CDD" id="cd18093">
    <property type="entry name" value="SpoU-like_TrmJ"/>
    <property type="match status" value="1"/>
</dbReference>
<keyword evidence="3" id="KW-0808">Transferase</keyword>
<dbReference type="InterPro" id="IPR004384">
    <property type="entry name" value="RNA_MeTrfase_TrmJ/LasT"/>
</dbReference>
<dbReference type="SUPFAM" id="SSF75217">
    <property type="entry name" value="alpha/beta knot"/>
    <property type="match status" value="1"/>
</dbReference>
<dbReference type="GO" id="GO:0032259">
    <property type="term" value="P:methylation"/>
    <property type="evidence" value="ECO:0007669"/>
    <property type="project" value="UniProtKB-KW"/>
</dbReference>
<evidence type="ECO:0000313" key="6">
    <source>
        <dbReference type="EMBL" id="BDH79907.1"/>
    </source>
</evidence>
<dbReference type="Gene3D" id="3.40.1280.10">
    <property type="match status" value="1"/>
</dbReference>
<protein>
    <submittedName>
        <fullName evidence="6">RNA methyltransferase</fullName>
    </submittedName>
</protein>
<evidence type="ECO:0000256" key="4">
    <source>
        <dbReference type="ARBA" id="ARBA00022691"/>
    </source>
</evidence>
<keyword evidence="7" id="KW-1185">Reference proteome</keyword>
<reference evidence="6 7" key="1">
    <citation type="submission" date="2022-04" db="EMBL/GenBank/DDBJ databases">
        <title>Complete genome of Methanothermobacter tenebrarum strain RMAS.</title>
        <authorList>
            <person name="Nakamura K."/>
            <person name="Oshima K."/>
            <person name="Hattori M."/>
            <person name="Kamagata Y."/>
            <person name="Takamizawa K."/>
        </authorList>
    </citation>
    <scope>NUCLEOTIDE SEQUENCE [LARGE SCALE GENOMIC DNA]</scope>
    <source>
        <strain evidence="6 7">RMAS</strain>
    </source>
</reference>
<comment type="similarity">
    <text evidence="1">Belongs to the class IV-like SAM-binding methyltransferase superfamily. RNA methyltransferase TrmH family.</text>
</comment>
<feature type="domain" description="tRNA/rRNA methyltransferase SpoU type" evidence="5">
    <location>
        <begin position="13"/>
        <end position="163"/>
    </location>
</feature>
<name>A0ABN6PG83_9EURY</name>
<dbReference type="GO" id="GO:0008168">
    <property type="term" value="F:methyltransferase activity"/>
    <property type="evidence" value="ECO:0007669"/>
    <property type="project" value="UniProtKB-KW"/>
</dbReference>
<evidence type="ECO:0000313" key="7">
    <source>
        <dbReference type="Proteomes" id="UP000831817"/>
    </source>
</evidence>
<dbReference type="InterPro" id="IPR029028">
    <property type="entry name" value="Alpha/beta_knot_MTases"/>
</dbReference>
<evidence type="ECO:0000256" key="1">
    <source>
        <dbReference type="ARBA" id="ARBA00007228"/>
    </source>
</evidence>
<dbReference type="PANTHER" id="PTHR42786:SF2">
    <property type="entry name" value="TRNA (CYTIDINE_URIDINE-2'-O-)-METHYLTRANSFERASE TRMJ"/>
    <property type="match status" value="1"/>
</dbReference>
<proteinExistence type="inferred from homology"/>
<dbReference type="PANTHER" id="PTHR42786">
    <property type="entry name" value="TRNA/RRNA METHYLTRANSFERASE"/>
    <property type="match status" value="1"/>
</dbReference>